<dbReference type="InterPro" id="IPR029063">
    <property type="entry name" value="SAM-dependent_MTases_sf"/>
</dbReference>
<dbReference type="GO" id="GO:0016126">
    <property type="term" value="P:sterol biosynthetic process"/>
    <property type="evidence" value="ECO:0007669"/>
    <property type="project" value="TreeGrafter"/>
</dbReference>
<sequence length="273" mass="31012">MFRPRFGSTHEDNYFTRIFKGDALKDAFSRHRTFLFSQLVLRPGMHVLHVACGTGTTSLELAFLSNVHVIGIDGDSAKIYQAQRKAQEDRMTHLVAFIHVPDITKVDEIFPPFSFDAAFAIEVLNFLPSFSAIYRPLSTIIRPGGSFASYEWCWTARLNPQDPEHRRLVRSIEDSFPIVRRQPSHRTMEAAASALLENQFQVIQAEDLANRKSTATLPWYSDLQSALSERHYFSRWMDTEERGGLTKQAAALLLEAGRHGLFTPMALLVAQRV</sequence>
<dbReference type="InterPro" id="IPR025714">
    <property type="entry name" value="Methyltranfer_dom"/>
</dbReference>
<name>A0A8H7DHL8_9AGAR</name>
<dbReference type="OrthoDB" id="4310724at2759"/>
<dbReference type="Pfam" id="PF13847">
    <property type="entry name" value="Methyltransf_31"/>
    <property type="match status" value="1"/>
</dbReference>
<keyword evidence="5" id="KW-1185">Reference proteome</keyword>
<comment type="similarity">
    <text evidence="2">Belongs to the class I-like SAM-binding methyltransferase superfamily. Erg6/SMT family.</text>
</comment>
<evidence type="ECO:0000259" key="3">
    <source>
        <dbReference type="Pfam" id="PF13847"/>
    </source>
</evidence>
<dbReference type="GO" id="GO:0005783">
    <property type="term" value="C:endoplasmic reticulum"/>
    <property type="evidence" value="ECO:0007669"/>
    <property type="project" value="TreeGrafter"/>
</dbReference>
<dbReference type="Proteomes" id="UP000623467">
    <property type="component" value="Unassembled WGS sequence"/>
</dbReference>
<accession>A0A8H7DHL8</accession>
<dbReference type="Gene3D" id="3.40.50.150">
    <property type="entry name" value="Vaccinia Virus protein VP39"/>
    <property type="match status" value="1"/>
</dbReference>
<protein>
    <submittedName>
        <fullName evidence="4">Sterol 24-C-methyltransferase</fullName>
    </submittedName>
</protein>
<dbReference type="PANTHER" id="PTHR44068:SF1">
    <property type="entry name" value="HYPOTHETICAL LOC100005854"/>
    <property type="match status" value="1"/>
</dbReference>
<evidence type="ECO:0000313" key="5">
    <source>
        <dbReference type="Proteomes" id="UP000623467"/>
    </source>
</evidence>
<dbReference type="AlphaFoldDB" id="A0A8H7DHL8"/>
<comment type="caution">
    <text evidence="4">The sequence shown here is derived from an EMBL/GenBank/DDBJ whole genome shotgun (WGS) entry which is preliminary data.</text>
</comment>
<dbReference type="PANTHER" id="PTHR44068">
    <property type="entry name" value="ZGC:194242"/>
    <property type="match status" value="1"/>
</dbReference>
<gene>
    <name evidence="4" type="ORF">MSAN_00349900</name>
</gene>
<dbReference type="CDD" id="cd02440">
    <property type="entry name" value="AdoMet_MTases"/>
    <property type="match status" value="1"/>
</dbReference>
<reference evidence="4" key="1">
    <citation type="submission" date="2020-05" db="EMBL/GenBank/DDBJ databases">
        <title>Mycena genomes resolve the evolution of fungal bioluminescence.</title>
        <authorList>
            <person name="Tsai I.J."/>
        </authorList>
    </citation>
    <scope>NUCLEOTIDE SEQUENCE</scope>
    <source>
        <strain evidence="4">160909Yilan</strain>
    </source>
</reference>
<dbReference type="GO" id="GO:0003838">
    <property type="term" value="F:sterol 24-C-methyltransferase activity"/>
    <property type="evidence" value="ECO:0007669"/>
    <property type="project" value="TreeGrafter"/>
</dbReference>
<dbReference type="InterPro" id="IPR050447">
    <property type="entry name" value="Erg6_SMT_methyltransf"/>
</dbReference>
<keyword evidence="4" id="KW-0489">Methyltransferase</keyword>
<evidence type="ECO:0000313" key="4">
    <source>
        <dbReference type="EMBL" id="KAF7374650.1"/>
    </source>
</evidence>
<dbReference type="EMBL" id="JACAZH010000002">
    <property type="protein sequence ID" value="KAF7374650.1"/>
    <property type="molecule type" value="Genomic_DNA"/>
</dbReference>
<evidence type="ECO:0000256" key="2">
    <source>
        <dbReference type="ARBA" id="ARBA00038188"/>
    </source>
</evidence>
<evidence type="ECO:0000256" key="1">
    <source>
        <dbReference type="ARBA" id="ARBA00022679"/>
    </source>
</evidence>
<organism evidence="4 5">
    <name type="scientific">Mycena sanguinolenta</name>
    <dbReference type="NCBI Taxonomy" id="230812"/>
    <lineage>
        <taxon>Eukaryota</taxon>
        <taxon>Fungi</taxon>
        <taxon>Dikarya</taxon>
        <taxon>Basidiomycota</taxon>
        <taxon>Agaricomycotina</taxon>
        <taxon>Agaricomycetes</taxon>
        <taxon>Agaricomycetidae</taxon>
        <taxon>Agaricales</taxon>
        <taxon>Marasmiineae</taxon>
        <taxon>Mycenaceae</taxon>
        <taxon>Mycena</taxon>
    </lineage>
</organism>
<keyword evidence="1 4" id="KW-0808">Transferase</keyword>
<proteinExistence type="inferred from homology"/>
<dbReference type="SUPFAM" id="SSF53335">
    <property type="entry name" value="S-adenosyl-L-methionine-dependent methyltransferases"/>
    <property type="match status" value="1"/>
</dbReference>
<feature type="domain" description="Methyltransferase" evidence="3">
    <location>
        <begin position="43"/>
        <end position="196"/>
    </location>
</feature>
<dbReference type="GO" id="GO:0032259">
    <property type="term" value="P:methylation"/>
    <property type="evidence" value="ECO:0007669"/>
    <property type="project" value="UniProtKB-KW"/>
</dbReference>